<protein>
    <submittedName>
        <fullName evidence="1">PhzF family phenazine biosynthesis protein</fullName>
    </submittedName>
</protein>
<dbReference type="PANTHER" id="PTHR13774:SF32">
    <property type="entry name" value="ANTISENSE-ENHANCING SEQUENCE 1"/>
    <property type="match status" value="1"/>
</dbReference>
<dbReference type="PIRSF" id="PIRSF016184">
    <property type="entry name" value="PhzC_PhzF"/>
    <property type="match status" value="1"/>
</dbReference>
<dbReference type="NCBIfam" id="TIGR00654">
    <property type="entry name" value="PhzF_family"/>
    <property type="match status" value="1"/>
</dbReference>
<dbReference type="Gene3D" id="3.10.310.10">
    <property type="entry name" value="Diaminopimelate Epimerase, Chain A, domain 1"/>
    <property type="match status" value="2"/>
</dbReference>
<dbReference type="InterPro" id="IPR003719">
    <property type="entry name" value="Phenazine_PhzF-like"/>
</dbReference>
<reference evidence="2" key="1">
    <citation type="submission" date="2023-07" db="EMBL/GenBank/DDBJ databases">
        <title>30 novel species of actinomycetes from the DSMZ collection.</title>
        <authorList>
            <person name="Nouioui I."/>
        </authorList>
    </citation>
    <scope>NUCLEOTIDE SEQUENCE [LARGE SCALE GENOMIC DNA]</scope>
    <source>
        <strain evidence="2">DSM 44917</strain>
    </source>
</reference>
<accession>A0ABU2L1D8</accession>
<comment type="caution">
    <text evidence="1">The sequence shown here is derived from an EMBL/GenBank/DDBJ whole genome shotgun (WGS) entry which is preliminary data.</text>
</comment>
<dbReference type="Pfam" id="PF02567">
    <property type="entry name" value="PhzC-PhzF"/>
    <property type="match status" value="1"/>
</dbReference>
<organism evidence="1 2">
    <name type="scientific">Streptomyces boetiae</name>
    <dbReference type="NCBI Taxonomy" id="3075541"/>
    <lineage>
        <taxon>Bacteria</taxon>
        <taxon>Bacillati</taxon>
        <taxon>Actinomycetota</taxon>
        <taxon>Actinomycetes</taxon>
        <taxon>Kitasatosporales</taxon>
        <taxon>Streptomycetaceae</taxon>
        <taxon>Streptomyces</taxon>
    </lineage>
</organism>
<evidence type="ECO:0000313" key="1">
    <source>
        <dbReference type="EMBL" id="MDT0305375.1"/>
    </source>
</evidence>
<name>A0ABU2L1D8_9ACTN</name>
<gene>
    <name evidence="1" type="ORF">RM780_00140</name>
</gene>
<dbReference type="SUPFAM" id="SSF54506">
    <property type="entry name" value="Diaminopimelate epimerase-like"/>
    <property type="match status" value="1"/>
</dbReference>
<dbReference type="EMBL" id="JAVREN010000001">
    <property type="protein sequence ID" value="MDT0305375.1"/>
    <property type="molecule type" value="Genomic_DNA"/>
</dbReference>
<evidence type="ECO:0000313" key="2">
    <source>
        <dbReference type="Proteomes" id="UP001183388"/>
    </source>
</evidence>
<dbReference type="Proteomes" id="UP001183388">
    <property type="component" value="Unassembled WGS sequence"/>
</dbReference>
<proteinExistence type="predicted"/>
<sequence length="300" mass="30977">MDHIFYLADVFTDRPFGGNQLAVLPDARGLSDRAMQTLAREFNFSETSFVLPPEDPAHTHRVRIFTPTAELPFAGHPTVGTAVVLAAHEGPPPGGRLLFEENVGVVAVDVDGGHARLTLNAPYEAPEASPDPGAVAAALSLAAPEVEEVWYGGVGLGFCYVRLADPGAVDRAAFHHAAWAAGPAAGWSPNFYVFAGEFRAGGRVHARAFVPGAGIVEDPATGSACAGLAAALTQRSPHPDGAHTLTITQGVAMGRPSHIEATATTANGRLTAVSVAGHTAVVARGTIAAPQEGHDPSTRP</sequence>
<keyword evidence="2" id="KW-1185">Reference proteome</keyword>
<dbReference type="RefSeq" id="WP_311628293.1">
    <property type="nucleotide sequence ID" value="NZ_JAVREN010000001.1"/>
</dbReference>
<dbReference type="PANTHER" id="PTHR13774">
    <property type="entry name" value="PHENAZINE BIOSYNTHESIS PROTEIN"/>
    <property type="match status" value="1"/>
</dbReference>